<reference evidence="5" key="1">
    <citation type="submission" date="2019-10" db="EMBL/GenBank/DDBJ databases">
        <authorList>
            <consortium name="PulseNet: The National Subtyping Network for Foodborne Disease Surveillance"/>
            <person name="Tarr C.L."/>
            <person name="Trees E."/>
            <person name="Katz L.S."/>
            <person name="Carleton-Romer H.A."/>
            <person name="Stroika S."/>
            <person name="Kucerova Z."/>
            <person name="Roache K.F."/>
            <person name="Sabol A.L."/>
            <person name="Besser J."/>
            <person name="Gerner-Smidt P."/>
        </authorList>
    </citation>
    <scope>NUCLEOTIDE SEQUENCE</scope>
    <source>
        <strain evidence="5">PNUSAS102632</strain>
    </source>
</reference>
<comment type="similarity">
    <text evidence="1">Belongs to the peptidase C59 family.</text>
</comment>
<dbReference type="Pfam" id="PF02275">
    <property type="entry name" value="CBAH"/>
    <property type="match status" value="1"/>
</dbReference>
<evidence type="ECO:0000256" key="1">
    <source>
        <dbReference type="ARBA" id="ARBA00006625"/>
    </source>
</evidence>
<evidence type="ECO:0000313" key="5">
    <source>
        <dbReference type="EMBL" id="EDF5515187.1"/>
    </source>
</evidence>
<keyword evidence="3" id="KW-0732">Signal</keyword>
<dbReference type="AlphaFoldDB" id="A0A628V6Q6"/>
<dbReference type="PANTHER" id="PTHR35527">
    <property type="entry name" value="CHOLOYLGLYCINE HYDROLASE"/>
    <property type="match status" value="1"/>
</dbReference>
<dbReference type="InterPro" id="IPR029055">
    <property type="entry name" value="Ntn_hydrolases_N"/>
</dbReference>
<comment type="caution">
    <text evidence="5">The sequence shown here is derived from an EMBL/GenBank/DDBJ whole genome shotgun (WGS) entry which is preliminary data.</text>
</comment>
<proteinExistence type="inferred from homology"/>
<feature type="signal peptide" evidence="3">
    <location>
        <begin position="1"/>
        <end position="23"/>
    </location>
</feature>
<gene>
    <name evidence="5" type="ORF">GB848_19845</name>
</gene>
<dbReference type="InterPro" id="IPR029132">
    <property type="entry name" value="CBAH/NAAA_C"/>
</dbReference>
<evidence type="ECO:0000256" key="2">
    <source>
        <dbReference type="ARBA" id="ARBA00022801"/>
    </source>
</evidence>
<evidence type="ECO:0000256" key="3">
    <source>
        <dbReference type="SAM" id="SignalP"/>
    </source>
</evidence>
<dbReference type="Gene3D" id="3.60.60.10">
    <property type="entry name" value="Penicillin V Acylase, Chain A"/>
    <property type="match status" value="1"/>
</dbReference>
<name>A0A628V6Q6_SALER</name>
<dbReference type="CDD" id="cd00542">
    <property type="entry name" value="Ntn_PVA"/>
    <property type="match status" value="1"/>
</dbReference>
<dbReference type="PANTHER" id="PTHR35527:SF2">
    <property type="entry name" value="HYDROLASE"/>
    <property type="match status" value="1"/>
</dbReference>
<dbReference type="GO" id="GO:0016787">
    <property type="term" value="F:hydrolase activity"/>
    <property type="evidence" value="ECO:0007669"/>
    <property type="project" value="UniProtKB-KW"/>
</dbReference>
<evidence type="ECO:0000259" key="4">
    <source>
        <dbReference type="Pfam" id="PF02275"/>
    </source>
</evidence>
<accession>A0A628V6Q6</accession>
<protein>
    <submittedName>
        <fullName evidence="5">Linear amide C-N hydrolase</fullName>
    </submittedName>
</protein>
<feature type="chain" id="PRO_5026085478" evidence="3">
    <location>
        <begin position="24"/>
        <end position="362"/>
    </location>
</feature>
<dbReference type="EMBL" id="AAMBER010000016">
    <property type="protein sequence ID" value="EDF5515187.1"/>
    <property type="molecule type" value="Genomic_DNA"/>
</dbReference>
<keyword evidence="2 5" id="KW-0378">Hydrolase</keyword>
<dbReference type="InterPro" id="IPR052193">
    <property type="entry name" value="Peptidase_C59"/>
</dbReference>
<feature type="domain" description="Choloylglycine hydrolase/NAAA C-terminal" evidence="4">
    <location>
        <begin position="24"/>
        <end position="345"/>
    </location>
</feature>
<sequence length="362" mass="40040">MKINKLMCVMLPALFSFSMASEACTTLAISDSQGDIFHGRTLEYMQDLPSWLTYYPAGTTFTKNTPEGKPGLHYSSRYAVLAITSPITDGDSRDVLEGMNTAGLSFSENMILNAELAPVPSAEDKKALPVTSLGEWALAQFSSVDEVKNAIKENLFWSPVLKHFGNLKSPFHYAFYDKKGGSIVVEVTEGKLHVYDNPTRVMTNGPEFPWHLTNLNNYTHLTNEDRSSGTLGHIRVTQPDSGIAIAALPSSDTSVDRFVRGVYYTTWAEQATSSREAVNTLAHIMSRFDRPKNITTDTLGSEGEGNGAGKPVSEYTVWTTLSDLSRGDIYIRGYNDINYTKYSFSQFDGVKKPTFKKINVAE</sequence>
<dbReference type="SUPFAM" id="SSF56235">
    <property type="entry name" value="N-terminal nucleophile aminohydrolases (Ntn hydrolases)"/>
    <property type="match status" value="1"/>
</dbReference>
<organism evidence="5">
    <name type="scientific">Salmonella enterica</name>
    <name type="common">Salmonella choleraesuis</name>
    <dbReference type="NCBI Taxonomy" id="28901"/>
    <lineage>
        <taxon>Bacteria</taxon>
        <taxon>Pseudomonadati</taxon>
        <taxon>Pseudomonadota</taxon>
        <taxon>Gammaproteobacteria</taxon>
        <taxon>Enterobacterales</taxon>
        <taxon>Enterobacteriaceae</taxon>
        <taxon>Salmonella</taxon>
    </lineage>
</organism>